<keyword evidence="2" id="KW-0732">Signal</keyword>
<accession>A0A915D8J0</accession>
<feature type="signal peptide" evidence="2">
    <location>
        <begin position="1"/>
        <end position="23"/>
    </location>
</feature>
<dbReference type="Proteomes" id="UP000887574">
    <property type="component" value="Unplaced"/>
</dbReference>
<proteinExistence type="predicted"/>
<name>A0A915D8J0_9BILA</name>
<dbReference type="AlphaFoldDB" id="A0A915D8J0"/>
<feature type="compositionally biased region" description="Polar residues" evidence="1">
    <location>
        <begin position="384"/>
        <end position="413"/>
    </location>
</feature>
<keyword evidence="3" id="KW-1185">Reference proteome</keyword>
<feature type="region of interest" description="Disordered" evidence="1">
    <location>
        <begin position="458"/>
        <end position="509"/>
    </location>
</feature>
<dbReference type="WBParaSite" id="jg16576">
    <property type="protein sequence ID" value="jg16576"/>
    <property type="gene ID" value="jg16576"/>
</dbReference>
<feature type="compositionally biased region" description="Basic and acidic residues" evidence="1">
    <location>
        <begin position="343"/>
        <end position="352"/>
    </location>
</feature>
<feature type="compositionally biased region" description="Basic residues" evidence="1">
    <location>
        <begin position="30"/>
        <end position="43"/>
    </location>
</feature>
<evidence type="ECO:0000256" key="2">
    <source>
        <dbReference type="SAM" id="SignalP"/>
    </source>
</evidence>
<sequence>MKYYLAQALLLALATSLILISSATKSSKPTPKKGVVKTPKSNHKTGSAANAGLAPPAAGKKALKLAAGINKENPEAAITLLNAFVDVYNKEAVAKLKEMFGVLEQVKSHLCGHKETGVVKDECTHCQPLDDKTHAEFKKILTEKLVEHKNKPATHDKKGQAKQDPKKEAEHVQHLKELAGHKEFADFAVCASHLTWNITEKAHKDVAKAEKAAHLKPVRQLNNLNKVWYQDKAQCEIAIKGISDLSSHMKNNHATITSHVTHKSGKGHEIHIVHHGEKPKDGHLSKSPPAHGLTDHAAKSAHPGPQVTNHHENPTTAHVAQSVHPPIHPDHHADSTVNSPTLHPDHHVDRSVHPPTNPDFKATNSNPALDSAAHSQLEDHKNISDFNLSDSPLSNYMENQNPPSNISITTSSDHIPETHHSLDVQNYNLREVQNHPSPSAFSLHSPVQKAQEAEKFEHLLQEDPSFSSGSDNNDSHKKEEGDYETLKKLADENAEKTEHIDHLTDRIEI</sequence>
<feature type="region of interest" description="Disordered" evidence="1">
    <location>
        <begin position="383"/>
        <end position="416"/>
    </location>
</feature>
<organism evidence="3 4">
    <name type="scientific">Ditylenchus dipsaci</name>
    <dbReference type="NCBI Taxonomy" id="166011"/>
    <lineage>
        <taxon>Eukaryota</taxon>
        <taxon>Metazoa</taxon>
        <taxon>Ecdysozoa</taxon>
        <taxon>Nematoda</taxon>
        <taxon>Chromadorea</taxon>
        <taxon>Rhabditida</taxon>
        <taxon>Tylenchina</taxon>
        <taxon>Tylenchomorpha</taxon>
        <taxon>Sphaerularioidea</taxon>
        <taxon>Anguinidae</taxon>
        <taxon>Anguininae</taxon>
        <taxon>Ditylenchus</taxon>
    </lineage>
</organism>
<feature type="region of interest" description="Disordered" evidence="1">
    <location>
        <begin position="25"/>
        <end position="53"/>
    </location>
</feature>
<feature type="compositionally biased region" description="Basic and acidic residues" evidence="1">
    <location>
        <begin position="473"/>
        <end position="509"/>
    </location>
</feature>
<feature type="region of interest" description="Disordered" evidence="1">
    <location>
        <begin position="277"/>
        <end position="367"/>
    </location>
</feature>
<feature type="region of interest" description="Disordered" evidence="1">
    <location>
        <begin position="146"/>
        <end position="171"/>
    </location>
</feature>
<evidence type="ECO:0000313" key="4">
    <source>
        <dbReference type="WBParaSite" id="jg16576"/>
    </source>
</evidence>
<protein>
    <submittedName>
        <fullName evidence="4">Uncharacterized protein</fullName>
    </submittedName>
</protein>
<reference evidence="4" key="1">
    <citation type="submission" date="2022-11" db="UniProtKB">
        <authorList>
            <consortium name="WormBaseParasite"/>
        </authorList>
    </citation>
    <scope>IDENTIFICATION</scope>
</reference>
<evidence type="ECO:0000256" key="1">
    <source>
        <dbReference type="SAM" id="MobiDB-lite"/>
    </source>
</evidence>
<evidence type="ECO:0000313" key="3">
    <source>
        <dbReference type="Proteomes" id="UP000887574"/>
    </source>
</evidence>
<feature type="chain" id="PRO_5037907913" evidence="2">
    <location>
        <begin position="24"/>
        <end position="509"/>
    </location>
</feature>